<dbReference type="AlphaFoldDB" id="A0A133L0F3"/>
<dbReference type="PATRIC" id="fig|1398.22.peg.474"/>
<reference evidence="3" key="1">
    <citation type="submission" date="2016-01" db="EMBL/GenBank/DDBJ databases">
        <authorList>
            <person name="Mitreva M."/>
            <person name="Pepin K.H."/>
            <person name="Mihindukulasuriya K.A."/>
            <person name="Fulton R."/>
            <person name="Fronick C."/>
            <person name="O'Laughlin M."/>
            <person name="Miner T."/>
            <person name="Herter B."/>
            <person name="Rosa B.A."/>
            <person name="Cordes M."/>
            <person name="Tomlinson C."/>
            <person name="Wollam A."/>
            <person name="Palsikar V.B."/>
            <person name="Mardis E.R."/>
            <person name="Wilson R.K."/>
        </authorList>
    </citation>
    <scope>NUCLEOTIDE SEQUENCE [LARGE SCALE GENOMIC DNA]</scope>
    <source>
        <strain evidence="3">GED7749B</strain>
    </source>
</reference>
<feature type="region of interest" description="Disordered" evidence="1">
    <location>
        <begin position="1"/>
        <end position="27"/>
    </location>
</feature>
<evidence type="ECO:0000256" key="1">
    <source>
        <dbReference type="SAM" id="MobiDB-lite"/>
    </source>
</evidence>
<proteinExistence type="predicted"/>
<sequence>MHARTLWGTSTGQAFAGTEKKPPNRPARLWAKEERCTPEKLRGARLRQEGTHWPAFQHKLFNNYMKNQDLYV</sequence>
<dbReference type="Proteomes" id="UP000070376">
    <property type="component" value="Unassembled WGS sequence"/>
</dbReference>
<protein>
    <submittedName>
        <fullName evidence="2">Uncharacterized protein</fullName>
    </submittedName>
</protein>
<evidence type="ECO:0000313" key="2">
    <source>
        <dbReference type="EMBL" id="KWZ85306.1"/>
    </source>
</evidence>
<dbReference type="EMBL" id="LRPN01000017">
    <property type="protein sequence ID" value="KWZ85306.1"/>
    <property type="molecule type" value="Genomic_DNA"/>
</dbReference>
<accession>A0A133L0F3</accession>
<comment type="caution">
    <text evidence="2">The sequence shown here is derived from an EMBL/GenBank/DDBJ whole genome shotgun (WGS) entry which is preliminary data.</text>
</comment>
<name>A0A133L0F3_HEYCO</name>
<gene>
    <name evidence="2" type="ORF">HMPREF3213_00478</name>
</gene>
<evidence type="ECO:0000313" key="3">
    <source>
        <dbReference type="Proteomes" id="UP000070376"/>
    </source>
</evidence>
<organism evidence="2 3">
    <name type="scientific">Heyndrickxia coagulans</name>
    <name type="common">Weizmannia coagulans</name>
    <dbReference type="NCBI Taxonomy" id="1398"/>
    <lineage>
        <taxon>Bacteria</taxon>
        <taxon>Bacillati</taxon>
        <taxon>Bacillota</taxon>
        <taxon>Bacilli</taxon>
        <taxon>Bacillales</taxon>
        <taxon>Bacillaceae</taxon>
        <taxon>Heyndrickxia</taxon>
    </lineage>
</organism>